<dbReference type="SUPFAM" id="SSF47616">
    <property type="entry name" value="GST C-terminal domain-like"/>
    <property type="match status" value="1"/>
</dbReference>
<dbReference type="AlphaFoldDB" id="A0AA38I2C9"/>
<proteinExistence type="inferred from homology"/>
<evidence type="ECO:0000259" key="6">
    <source>
        <dbReference type="Pfam" id="PF22441"/>
    </source>
</evidence>
<dbReference type="PANTHER" id="PTHR43920:SF5">
    <property type="entry name" value="CHLORIDE INTRACELLULAR CHANNEL CLIC"/>
    <property type="match status" value="1"/>
</dbReference>
<keyword evidence="4" id="KW-1133">Transmembrane helix</keyword>
<organism evidence="7 8">
    <name type="scientific">Zophobas morio</name>
    <dbReference type="NCBI Taxonomy" id="2755281"/>
    <lineage>
        <taxon>Eukaryota</taxon>
        <taxon>Metazoa</taxon>
        <taxon>Ecdysozoa</taxon>
        <taxon>Arthropoda</taxon>
        <taxon>Hexapoda</taxon>
        <taxon>Insecta</taxon>
        <taxon>Pterygota</taxon>
        <taxon>Neoptera</taxon>
        <taxon>Endopterygota</taxon>
        <taxon>Coleoptera</taxon>
        <taxon>Polyphaga</taxon>
        <taxon>Cucujiformia</taxon>
        <taxon>Tenebrionidae</taxon>
        <taxon>Zophobas</taxon>
    </lineage>
</organism>
<name>A0AA38I2C9_9CUCU</name>
<dbReference type="Gene3D" id="1.20.1050.10">
    <property type="match status" value="1"/>
</dbReference>
<dbReference type="EMBL" id="JALNTZ010000007">
    <property type="protein sequence ID" value="KAJ3645359.1"/>
    <property type="molecule type" value="Genomic_DNA"/>
</dbReference>
<evidence type="ECO:0000313" key="7">
    <source>
        <dbReference type="EMBL" id="KAJ3645359.1"/>
    </source>
</evidence>
<gene>
    <name evidence="7" type="ORF">Zmor_023025</name>
</gene>
<dbReference type="GO" id="GO:0005254">
    <property type="term" value="F:chloride channel activity"/>
    <property type="evidence" value="ECO:0007669"/>
    <property type="project" value="TreeGrafter"/>
</dbReference>
<sequence>MSDEVAENGHSDNGDVPEIELIIRASTIDGRRKGACLFCQEYFMELYLLAELKTISLKVTTVDMQKPPPDFRTNFEATPPPILIDRGMAILENEKIERHIMKNVPGGHNLFVQDKEVATLIENLYTKFKMYVTKFESTDTKEASQPLYSHLERINDFMAKRATRFLTGDTMSCFDCELMPRLQHIRIGAKAFRKFEIPTSFTALWTYMANMYELEAFRQSCPADQDIISHIKNQLGLRTTARIELETPIFTTSTPIVAES</sequence>
<dbReference type="Proteomes" id="UP001168821">
    <property type="component" value="Unassembled WGS sequence"/>
</dbReference>
<evidence type="ECO:0000256" key="3">
    <source>
        <dbReference type="ARBA" id="ARBA00022692"/>
    </source>
</evidence>
<dbReference type="PANTHER" id="PTHR43920">
    <property type="entry name" value="CHLORIDE INTRACELLULAR CHANNEL, ISOFORM A"/>
    <property type="match status" value="1"/>
</dbReference>
<dbReference type="CDD" id="cd03061">
    <property type="entry name" value="GST_N_CLIC"/>
    <property type="match status" value="1"/>
</dbReference>
<feature type="domain" description="CLIC N-terminal" evidence="6">
    <location>
        <begin position="17"/>
        <end position="100"/>
    </location>
</feature>
<dbReference type="InterPro" id="IPR036282">
    <property type="entry name" value="Glutathione-S-Trfase_C_sf"/>
</dbReference>
<evidence type="ECO:0000313" key="8">
    <source>
        <dbReference type="Proteomes" id="UP001168821"/>
    </source>
</evidence>
<keyword evidence="8" id="KW-1185">Reference proteome</keyword>
<dbReference type="SUPFAM" id="SSF52833">
    <property type="entry name" value="Thioredoxin-like"/>
    <property type="match status" value="1"/>
</dbReference>
<dbReference type="Pfam" id="PF22441">
    <property type="entry name" value="CLIC-like_N"/>
    <property type="match status" value="1"/>
</dbReference>
<evidence type="ECO:0000256" key="1">
    <source>
        <dbReference type="ARBA" id="ARBA00004167"/>
    </source>
</evidence>
<evidence type="ECO:0000256" key="4">
    <source>
        <dbReference type="ARBA" id="ARBA00022989"/>
    </source>
</evidence>
<keyword evidence="5" id="KW-0472">Membrane</keyword>
<comment type="subcellular location">
    <subcellularLocation>
        <location evidence="1">Membrane</location>
        <topology evidence="1">Single-pass membrane protein</topology>
    </subcellularLocation>
</comment>
<protein>
    <recommendedName>
        <fullName evidence="6">CLIC N-terminal domain-containing protein</fullName>
    </recommendedName>
</protein>
<keyword evidence="3" id="KW-0812">Transmembrane</keyword>
<evidence type="ECO:0000256" key="5">
    <source>
        <dbReference type="ARBA" id="ARBA00023136"/>
    </source>
</evidence>
<reference evidence="7" key="1">
    <citation type="journal article" date="2023" name="G3 (Bethesda)">
        <title>Whole genome assemblies of Zophobas morio and Tenebrio molitor.</title>
        <authorList>
            <person name="Kaur S."/>
            <person name="Stinson S.A."/>
            <person name="diCenzo G.C."/>
        </authorList>
    </citation>
    <scope>NUCLEOTIDE SEQUENCE</scope>
    <source>
        <strain evidence="7">QUZm001</strain>
    </source>
</reference>
<dbReference type="InterPro" id="IPR036249">
    <property type="entry name" value="Thioredoxin-like_sf"/>
</dbReference>
<dbReference type="GO" id="GO:0005737">
    <property type="term" value="C:cytoplasm"/>
    <property type="evidence" value="ECO:0007669"/>
    <property type="project" value="TreeGrafter"/>
</dbReference>
<dbReference type="FunFam" id="3.40.30.10:FF:000188">
    <property type="entry name" value="Chloride intracellular channel exc-4"/>
    <property type="match status" value="1"/>
</dbReference>
<comment type="similarity">
    <text evidence="2">Belongs to the chloride channel CLIC family.</text>
</comment>
<evidence type="ECO:0000256" key="2">
    <source>
        <dbReference type="ARBA" id="ARBA00007655"/>
    </source>
</evidence>
<dbReference type="Gene3D" id="3.40.30.10">
    <property type="entry name" value="Glutaredoxin"/>
    <property type="match status" value="1"/>
</dbReference>
<dbReference type="InterPro" id="IPR053823">
    <property type="entry name" value="CLIC_N"/>
</dbReference>
<dbReference type="GO" id="GO:0016324">
    <property type="term" value="C:apical plasma membrane"/>
    <property type="evidence" value="ECO:0007669"/>
    <property type="project" value="TreeGrafter"/>
</dbReference>
<comment type="caution">
    <text evidence="7">The sequence shown here is derived from an EMBL/GenBank/DDBJ whole genome shotgun (WGS) entry which is preliminary data.</text>
</comment>
<accession>A0AA38I2C9</accession>